<feature type="domain" description="DUF4214" evidence="1">
    <location>
        <begin position="557"/>
        <end position="624"/>
    </location>
</feature>
<dbReference type="Pfam" id="PF13946">
    <property type="entry name" value="DUF4214"/>
    <property type="match status" value="1"/>
</dbReference>
<sequence>MVDIASIFQTGSSSTRVDITFVAEGYSSVERDKFFADATNFTNYIFSINNTDLNAPFSNYKQYFNIQALFVPSNQSLWNSTPGYANTYFNSKSYLADGRLIYGDDVAVHRTLNAALPGDARDITVVIVNSQQYGGSGGPVIWVTSGNLSSAEVLLHELGHTVANLGDEYIDHAVGKTMGHAPGAYPNLTTSPSSPPWKAWLGYEDSLGKVGVYEGGYYGASDVWRATKDSKMLSLGKAFNAPQKEAFALAFYGMIGDYLSLDTSIPGFCFANVPDTSNLGYTWSLDNAVVANSGSYYLDIYASGQYSPGATVSLSTIDATGLIRTNLSATRQTESASLQGSIVEIAGTVSEISQGGSVFCFDDRDNTITVRDSVISAYFDGGAGFDTIVLDMGRASASLEKLASDTWLLLSSAAVPLMAFRNVEFVQFSDYTEILAPTRSGTAAQDIFQNGPGSELIDGGAGTDFLVYSAQHASFTIEARGIGFRITDLASGSVDMACNVERLVFNDINVALGITGAGGQVSSLYQVAFNRTPNSAELGYWISIMDQGMSLRDVSLSFTASAEFQAVHGSSASNAQIVEGLYRNIPLPNANADGVAYWLGMLDSGRESVAGVLALLVDNAENQDALATLIGNSFAYVPYG</sequence>
<organism evidence="2 3">
    <name type="scientific">Massilia varians</name>
    <dbReference type="NCBI Taxonomy" id="457921"/>
    <lineage>
        <taxon>Bacteria</taxon>
        <taxon>Pseudomonadati</taxon>
        <taxon>Pseudomonadota</taxon>
        <taxon>Betaproteobacteria</taxon>
        <taxon>Burkholderiales</taxon>
        <taxon>Oxalobacteraceae</taxon>
        <taxon>Telluria group</taxon>
        <taxon>Massilia</taxon>
    </lineage>
</organism>
<proteinExistence type="predicted"/>
<dbReference type="SUPFAM" id="SSF51120">
    <property type="entry name" value="beta-Roll"/>
    <property type="match status" value="1"/>
</dbReference>
<evidence type="ECO:0000313" key="3">
    <source>
        <dbReference type="Proteomes" id="UP001163336"/>
    </source>
</evidence>
<name>A0ABN6TEH9_9BURK</name>
<dbReference type="Pfam" id="PF09471">
    <property type="entry name" value="Peptidase_M64"/>
    <property type="match status" value="1"/>
</dbReference>
<dbReference type="EMBL" id="AP026966">
    <property type="protein sequence ID" value="BDT60621.1"/>
    <property type="molecule type" value="Genomic_DNA"/>
</dbReference>
<evidence type="ECO:0000259" key="1">
    <source>
        <dbReference type="Pfam" id="PF13946"/>
    </source>
</evidence>
<dbReference type="InterPro" id="IPR011049">
    <property type="entry name" value="Serralysin-like_metalloprot_C"/>
</dbReference>
<dbReference type="Gene3D" id="3.40.390.10">
    <property type="entry name" value="Collagenase (Catalytic Domain)"/>
    <property type="match status" value="1"/>
</dbReference>
<reference evidence="2" key="1">
    <citation type="submission" date="2022-11" db="EMBL/GenBank/DDBJ databases">
        <title>Isolation and characterization of PLA-degrading bacterium Massilia sp. from Antarctic soil.</title>
        <authorList>
            <person name="Sato K."/>
            <person name="Gomez-Fuentes C."/>
            <person name="Ahmad S.A."/>
            <person name="Zulkharnain A."/>
        </authorList>
    </citation>
    <scope>NUCLEOTIDE SEQUENCE</scope>
    <source>
        <strain evidence="2">N-3</strain>
    </source>
</reference>
<evidence type="ECO:0000313" key="2">
    <source>
        <dbReference type="EMBL" id="BDT60621.1"/>
    </source>
</evidence>
<dbReference type="InterPro" id="IPR025282">
    <property type="entry name" value="DUF4214"/>
</dbReference>
<dbReference type="InterPro" id="IPR024079">
    <property type="entry name" value="MetalloPept_cat_dom_sf"/>
</dbReference>
<dbReference type="InterPro" id="IPR019026">
    <property type="entry name" value="Peptidase_M64_IgA"/>
</dbReference>
<dbReference type="Proteomes" id="UP001163336">
    <property type="component" value="Chromosome"/>
</dbReference>
<gene>
    <name evidence="2" type="ORF">MasN3_41150</name>
</gene>
<accession>A0ABN6TEH9</accession>
<keyword evidence="3" id="KW-1185">Reference proteome</keyword>
<protein>
    <recommendedName>
        <fullName evidence="1">DUF4214 domain-containing protein</fullName>
    </recommendedName>
</protein>